<dbReference type="Proteomes" id="UP000295705">
    <property type="component" value="Unassembled WGS sequence"/>
</dbReference>
<protein>
    <submittedName>
        <fullName evidence="4">LuxR family transcriptional regulator</fullName>
    </submittedName>
</protein>
<dbReference type="Pfam" id="PF00196">
    <property type="entry name" value="GerE"/>
    <property type="match status" value="1"/>
</dbReference>
<dbReference type="SUPFAM" id="SSF48452">
    <property type="entry name" value="TPR-like"/>
    <property type="match status" value="1"/>
</dbReference>
<dbReference type="PANTHER" id="PTHR16305">
    <property type="entry name" value="TESTICULAR SOLUBLE ADENYLYL CYCLASE"/>
    <property type="match status" value="1"/>
</dbReference>
<dbReference type="GO" id="GO:0006355">
    <property type="term" value="P:regulation of DNA-templated transcription"/>
    <property type="evidence" value="ECO:0007669"/>
    <property type="project" value="InterPro"/>
</dbReference>
<dbReference type="PANTHER" id="PTHR16305:SF35">
    <property type="entry name" value="TRANSCRIPTIONAL ACTIVATOR DOMAIN"/>
    <property type="match status" value="1"/>
</dbReference>
<gene>
    <name evidence="4" type="ORF">EV188_104617</name>
</gene>
<name>A0A4R6VEE3_9PSEU</name>
<dbReference type="InterPro" id="IPR003593">
    <property type="entry name" value="AAA+_ATPase"/>
</dbReference>
<dbReference type="RefSeq" id="WP_133827650.1">
    <property type="nucleotide sequence ID" value="NZ_BAABHR010000033.1"/>
</dbReference>
<dbReference type="OrthoDB" id="5476461at2"/>
<reference evidence="4 5" key="1">
    <citation type="submission" date="2019-03" db="EMBL/GenBank/DDBJ databases">
        <title>Genomic Encyclopedia of Type Strains, Phase IV (KMG-IV): sequencing the most valuable type-strain genomes for metagenomic binning, comparative biology and taxonomic classification.</title>
        <authorList>
            <person name="Goeker M."/>
        </authorList>
    </citation>
    <scope>NUCLEOTIDE SEQUENCE [LARGE SCALE GENOMIC DNA]</scope>
    <source>
        <strain evidence="4 5">DSM 45775</strain>
    </source>
</reference>
<evidence type="ECO:0000256" key="2">
    <source>
        <dbReference type="ARBA" id="ARBA00022840"/>
    </source>
</evidence>
<dbReference type="SUPFAM" id="SSF52540">
    <property type="entry name" value="P-loop containing nucleoside triphosphate hydrolases"/>
    <property type="match status" value="1"/>
</dbReference>
<dbReference type="CDD" id="cd06170">
    <property type="entry name" value="LuxR_C_like"/>
    <property type="match status" value="1"/>
</dbReference>
<evidence type="ECO:0000256" key="1">
    <source>
        <dbReference type="ARBA" id="ARBA00022741"/>
    </source>
</evidence>
<keyword evidence="1" id="KW-0547">Nucleotide-binding</keyword>
<sequence>MAGVAGVVELLERDSELEVLAAALDRARHGSGSVVLVSGEAGVGKTSLVHAVARADRGTRVLAGACDDLVTPRTFGPFRDVVRDPQSDLGRALLDGDRAAVLPAVLDELAAEPTVLVVEDVHWADDATLDVLRFLARRTEDLPAVLVMTFREEEVGDGLRRVLGAVGGPAVHRLALRRLSRAAVARWAEATNATSAPLYALTGGNPFFVSEILAATRGAPVAQDLAGVPATVADAVLARVHGLDAAVRVALEQLAVVPSPVEIDLARQLVGDLAVLAPAEERGLLEVGPQAVAFRHELTRRAVEDAVPTSRRLGLNARVLEALRGRPDPDRARLVHHALGAGDDLAVVELGPDAAAQAARGGAFAQEVALYRHVLARGDLLDAADRAAALQACTAALFTLDRPEEALETGEAAVAVREELGDPQRLGEALTPLGPVYWALARGDEADATAERAVRLLRDHEGPSLAVALGYRGLLLSAADRFEEAIAVADEQVDVAERLGTPGLDALGRMLRARCRMLLGDAGGREEMADARRRAAAAHHHVLVVHTYVLEVQELFELGRYEEADRLAAEGLDRAHGREVDLYADHLRVHRHLVEGVHGAWEAAEEGLRALVGRPGEESAVTRVSLPGLARLLVRRGADDAEDVLAWAVDYARRTDSRYELVPALLALVEHCWVHDRPDRAAAVLVELTERTAGPGPARQRAEVVRWRRRFGEATQPPAGCPEPFASGVRGEWRAAAQGWAALGAPYEQALDLLDAPDEETVRDAFALLDGLGARPATDRARHRLRSLGAGTIPRGPAPATRANPHGLTDRQMTILRRLALGHTNAEIARELVVSVRTVDHHVSAVLQKLGVTGRREAAAAAASLGIT</sequence>
<dbReference type="GO" id="GO:0005524">
    <property type="term" value="F:ATP binding"/>
    <property type="evidence" value="ECO:0007669"/>
    <property type="project" value="UniProtKB-KW"/>
</dbReference>
<evidence type="ECO:0000313" key="5">
    <source>
        <dbReference type="Proteomes" id="UP000295705"/>
    </source>
</evidence>
<dbReference type="InterPro" id="IPR041664">
    <property type="entry name" value="AAA_16"/>
</dbReference>
<evidence type="ECO:0000259" key="3">
    <source>
        <dbReference type="PROSITE" id="PS50043"/>
    </source>
</evidence>
<proteinExistence type="predicted"/>
<dbReference type="Pfam" id="PF13191">
    <property type="entry name" value="AAA_16"/>
    <property type="match status" value="1"/>
</dbReference>
<dbReference type="PROSITE" id="PS50043">
    <property type="entry name" value="HTH_LUXR_2"/>
    <property type="match status" value="1"/>
</dbReference>
<accession>A0A4R6VEE3</accession>
<keyword evidence="5" id="KW-1185">Reference proteome</keyword>
<dbReference type="Gene3D" id="1.25.40.10">
    <property type="entry name" value="Tetratricopeptide repeat domain"/>
    <property type="match status" value="1"/>
</dbReference>
<comment type="caution">
    <text evidence="4">The sequence shown here is derived from an EMBL/GenBank/DDBJ whole genome shotgun (WGS) entry which is preliminary data.</text>
</comment>
<dbReference type="SMART" id="SM00382">
    <property type="entry name" value="AAA"/>
    <property type="match status" value="1"/>
</dbReference>
<dbReference type="InterPro" id="IPR036388">
    <property type="entry name" value="WH-like_DNA-bd_sf"/>
</dbReference>
<dbReference type="AlphaFoldDB" id="A0A4R6VEE3"/>
<feature type="domain" description="HTH luxR-type" evidence="3">
    <location>
        <begin position="801"/>
        <end position="866"/>
    </location>
</feature>
<dbReference type="PRINTS" id="PR00038">
    <property type="entry name" value="HTHLUXR"/>
</dbReference>
<dbReference type="SUPFAM" id="SSF46894">
    <property type="entry name" value="C-terminal effector domain of the bipartite response regulators"/>
    <property type="match status" value="1"/>
</dbReference>
<dbReference type="InterPro" id="IPR000792">
    <property type="entry name" value="Tscrpt_reg_LuxR_C"/>
</dbReference>
<dbReference type="GO" id="GO:0003677">
    <property type="term" value="F:DNA binding"/>
    <property type="evidence" value="ECO:0007669"/>
    <property type="project" value="InterPro"/>
</dbReference>
<organism evidence="4 5">
    <name type="scientific">Actinomycetospora succinea</name>
    <dbReference type="NCBI Taxonomy" id="663603"/>
    <lineage>
        <taxon>Bacteria</taxon>
        <taxon>Bacillati</taxon>
        <taxon>Actinomycetota</taxon>
        <taxon>Actinomycetes</taxon>
        <taxon>Pseudonocardiales</taxon>
        <taxon>Pseudonocardiaceae</taxon>
        <taxon>Actinomycetospora</taxon>
    </lineage>
</organism>
<dbReference type="SMART" id="SM00421">
    <property type="entry name" value="HTH_LUXR"/>
    <property type="match status" value="1"/>
</dbReference>
<dbReference type="Gene3D" id="3.40.50.300">
    <property type="entry name" value="P-loop containing nucleotide triphosphate hydrolases"/>
    <property type="match status" value="1"/>
</dbReference>
<dbReference type="InterPro" id="IPR027417">
    <property type="entry name" value="P-loop_NTPase"/>
</dbReference>
<dbReference type="InterPro" id="IPR011990">
    <property type="entry name" value="TPR-like_helical_dom_sf"/>
</dbReference>
<dbReference type="GO" id="GO:0004016">
    <property type="term" value="F:adenylate cyclase activity"/>
    <property type="evidence" value="ECO:0007669"/>
    <property type="project" value="TreeGrafter"/>
</dbReference>
<dbReference type="Gene3D" id="1.10.10.10">
    <property type="entry name" value="Winged helix-like DNA-binding domain superfamily/Winged helix DNA-binding domain"/>
    <property type="match status" value="1"/>
</dbReference>
<keyword evidence="2" id="KW-0067">ATP-binding</keyword>
<evidence type="ECO:0000313" key="4">
    <source>
        <dbReference type="EMBL" id="TDQ58868.1"/>
    </source>
</evidence>
<dbReference type="EMBL" id="SNYO01000004">
    <property type="protein sequence ID" value="TDQ58868.1"/>
    <property type="molecule type" value="Genomic_DNA"/>
</dbReference>
<dbReference type="InterPro" id="IPR016032">
    <property type="entry name" value="Sig_transdc_resp-reg_C-effctor"/>
</dbReference>
<dbReference type="GO" id="GO:0005737">
    <property type="term" value="C:cytoplasm"/>
    <property type="evidence" value="ECO:0007669"/>
    <property type="project" value="TreeGrafter"/>
</dbReference>
<dbReference type="PROSITE" id="PS00622">
    <property type="entry name" value="HTH_LUXR_1"/>
    <property type="match status" value="1"/>
</dbReference>